<sequence>MKDTDRIYFLMGKELSHTITPAEAEELKELLAADPELWYAYELIQAVNSLDDVTQEYVQEIRSLLDSKLEPEKLNTLLLIRPEATVPETSPAAPSKFRTLFRVAAALGGIAVMTLASIALFRQTARQKTTTDLAMSEIIAPKGSKTHIVLADGTAIWLNAGSKLKYPKNFSLENREVYLAGEAYFKVPHDDEHSFIVHTPDATIKDLGTTFNVKAYTGSRITEATLIEGAIEVSLEQEPARKIRMSPGEKLVLHNKQAQAQQQPEQPAPVFEVSKIVPYAKTNDIVETAWVENKLIFRNERFEDLALMMERRYNIAIVIKDEVIRNYQVTGIFKDEDITDALKLLQVIVPFKFKLNNGQVIINK</sequence>
<dbReference type="Pfam" id="PF04773">
    <property type="entry name" value="FecR"/>
    <property type="match status" value="1"/>
</dbReference>
<dbReference type="RefSeq" id="WP_149840186.1">
    <property type="nucleotide sequence ID" value="NZ_VUOC01000004.1"/>
</dbReference>
<dbReference type="PIRSF" id="PIRSF018266">
    <property type="entry name" value="FecR"/>
    <property type="match status" value="1"/>
</dbReference>
<dbReference type="InterPro" id="IPR032508">
    <property type="entry name" value="FecR_C"/>
</dbReference>
<dbReference type="InterPro" id="IPR006860">
    <property type="entry name" value="FecR"/>
</dbReference>
<dbReference type="EMBL" id="VUOC01000004">
    <property type="protein sequence ID" value="KAA2239007.1"/>
    <property type="molecule type" value="Genomic_DNA"/>
</dbReference>
<feature type="transmembrane region" description="Helical" evidence="1">
    <location>
        <begin position="100"/>
        <end position="121"/>
    </location>
</feature>
<accession>A0A5B2VL82</accession>
<keyword evidence="1" id="KW-1133">Transmembrane helix</keyword>
<evidence type="ECO:0000313" key="4">
    <source>
        <dbReference type="EMBL" id="KAA2239007.1"/>
    </source>
</evidence>
<gene>
    <name evidence="4" type="ORF">F0L74_22600</name>
</gene>
<dbReference type="Pfam" id="PF16344">
    <property type="entry name" value="FecR_C"/>
    <property type="match status" value="1"/>
</dbReference>
<protein>
    <submittedName>
        <fullName evidence="4">DUF4974 domain-containing protein</fullName>
    </submittedName>
</protein>
<comment type="caution">
    <text evidence="4">The sequence shown here is derived from an EMBL/GenBank/DDBJ whole genome shotgun (WGS) entry which is preliminary data.</text>
</comment>
<dbReference type="PANTHER" id="PTHR30273">
    <property type="entry name" value="PERIPLASMIC SIGNAL SENSOR AND SIGMA FACTOR ACTIVATOR FECR-RELATED"/>
    <property type="match status" value="1"/>
</dbReference>
<dbReference type="Gene3D" id="2.60.120.1440">
    <property type="match status" value="1"/>
</dbReference>
<proteinExistence type="predicted"/>
<evidence type="ECO:0000313" key="5">
    <source>
        <dbReference type="Proteomes" id="UP000324611"/>
    </source>
</evidence>
<dbReference type="InterPro" id="IPR012373">
    <property type="entry name" value="Ferrdict_sens_TM"/>
</dbReference>
<organism evidence="4 5">
    <name type="scientific">Chitinophaga agrisoli</name>
    <dbReference type="NCBI Taxonomy" id="2607653"/>
    <lineage>
        <taxon>Bacteria</taxon>
        <taxon>Pseudomonadati</taxon>
        <taxon>Bacteroidota</taxon>
        <taxon>Chitinophagia</taxon>
        <taxon>Chitinophagales</taxon>
        <taxon>Chitinophagaceae</taxon>
        <taxon>Chitinophaga</taxon>
    </lineage>
</organism>
<dbReference type="GO" id="GO:0016989">
    <property type="term" value="F:sigma factor antagonist activity"/>
    <property type="evidence" value="ECO:0007669"/>
    <property type="project" value="TreeGrafter"/>
</dbReference>
<keyword evidence="1" id="KW-0472">Membrane</keyword>
<dbReference type="FunFam" id="2.60.120.1440:FF:000001">
    <property type="entry name" value="Putative anti-sigma factor"/>
    <property type="match status" value="1"/>
</dbReference>
<evidence type="ECO:0000256" key="1">
    <source>
        <dbReference type="SAM" id="Phobius"/>
    </source>
</evidence>
<dbReference type="Gene3D" id="3.55.50.30">
    <property type="match status" value="1"/>
</dbReference>
<name>A0A5B2VL82_9BACT</name>
<evidence type="ECO:0000259" key="3">
    <source>
        <dbReference type="Pfam" id="PF16344"/>
    </source>
</evidence>
<keyword evidence="5" id="KW-1185">Reference proteome</keyword>
<reference evidence="4 5" key="2">
    <citation type="submission" date="2019-09" db="EMBL/GenBank/DDBJ databases">
        <authorList>
            <person name="Jin C."/>
        </authorList>
    </citation>
    <scope>NUCLEOTIDE SEQUENCE [LARGE SCALE GENOMIC DNA]</scope>
    <source>
        <strain evidence="4 5">BN140078</strain>
    </source>
</reference>
<dbReference type="Proteomes" id="UP000324611">
    <property type="component" value="Unassembled WGS sequence"/>
</dbReference>
<keyword evidence="1" id="KW-0812">Transmembrane</keyword>
<evidence type="ECO:0000259" key="2">
    <source>
        <dbReference type="Pfam" id="PF04773"/>
    </source>
</evidence>
<reference evidence="4 5" key="1">
    <citation type="submission" date="2019-09" db="EMBL/GenBank/DDBJ databases">
        <title>Chitinophaga ginsengihumi sp. nov., isolated from soil of ginseng rhizosphere.</title>
        <authorList>
            <person name="Lee J."/>
        </authorList>
    </citation>
    <scope>NUCLEOTIDE SEQUENCE [LARGE SCALE GENOMIC DNA]</scope>
    <source>
        <strain evidence="4 5">BN140078</strain>
    </source>
</reference>
<dbReference type="AlphaFoldDB" id="A0A5B2VL82"/>
<feature type="domain" description="Protein FecR C-terminal" evidence="3">
    <location>
        <begin position="294"/>
        <end position="362"/>
    </location>
</feature>
<dbReference type="PANTHER" id="PTHR30273:SF2">
    <property type="entry name" value="PROTEIN FECR"/>
    <property type="match status" value="1"/>
</dbReference>
<feature type="domain" description="FecR protein" evidence="2">
    <location>
        <begin position="138"/>
        <end position="232"/>
    </location>
</feature>